<dbReference type="OrthoDB" id="1493117at2"/>
<feature type="transmembrane region" description="Helical" evidence="1">
    <location>
        <begin position="116"/>
        <end position="137"/>
    </location>
</feature>
<feature type="transmembrane region" description="Helical" evidence="1">
    <location>
        <begin position="90"/>
        <end position="110"/>
    </location>
</feature>
<proteinExistence type="predicted"/>
<keyword evidence="1" id="KW-0812">Transmembrane</keyword>
<keyword evidence="3" id="KW-1185">Reference proteome</keyword>
<dbReference type="STRING" id="1236989.JCM15548_13843"/>
<dbReference type="EMBL" id="BAZW01000049">
    <property type="protein sequence ID" value="GAO31479.1"/>
    <property type="molecule type" value="Genomic_DNA"/>
</dbReference>
<reference evidence="2 3" key="1">
    <citation type="journal article" date="2015" name="Microbes Environ.">
        <title>Distribution and evolution of nitrogen fixation genes in the phylum bacteroidetes.</title>
        <authorList>
            <person name="Inoue J."/>
            <person name="Oshima K."/>
            <person name="Suda W."/>
            <person name="Sakamoto M."/>
            <person name="Iino T."/>
            <person name="Noda S."/>
            <person name="Hongoh Y."/>
            <person name="Hattori M."/>
            <person name="Ohkuma M."/>
        </authorList>
    </citation>
    <scope>NUCLEOTIDE SEQUENCE [LARGE SCALE GENOMIC DNA]</scope>
    <source>
        <strain evidence="2">JCM 15548</strain>
    </source>
</reference>
<feature type="transmembrane region" description="Helical" evidence="1">
    <location>
        <begin position="60"/>
        <end position="83"/>
    </location>
</feature>
<feature type="transmembrane region" description="Helical" evidence="1">
    <location>
        <begin position="36"/>
        <end position="54"/>
    </location>
</feature>
<name>A0A0E9M1V9_9BACT</name>
<feature type="transmembrane region" description="Helical" evidence="1">
    <location>
        <begin position="158"/>
        <end position="181"/>
    </location>
</feature>
<feature type="transmembrane region" description="Helical" evidence="1">
    <location>
        <begin position="6"/>
        <end position="24"/>
    </location>
</feature>
<evidence type="ECO:0008006" key="4">
    <source>
        <dbReference type="Google" id="ProtNLM"/>
    </source>
</evidence>
<gene>
    <name evidence="2" type="ORF">JCM15548_13843</name>
</gene>
<evidence type="ECO:0000313" key="3">
    <source>
        <dbReference type="Proteomes" id="UP000032900"/>
    </source>
</evidence>
<feature type="transmembrane region" description="Helical" evidence="1">
    <location>
        <begin position="232"/>
        <end position="253"/>
    </location>
</feature>
<dbReference type="RefSeq" id="WP_062127622.1">
    <property type="nucleotide sequence ID" value="NZ_BAZW01000049.1"/>
</dbReference>
<feature type="transmembrane region" description="Helical" evidence="1">
    <location>
        <begin position="187"/>
        <end position="220"/>
    </location>
</feature>
<dbReference type="AlphaFoldDB" id="A0A0E9M1V9"/>
<sequence>MKIQLSTVNILAVFIFCLSSFYFYEPFFFNDAILKVFYWFMLAIIFAFSFKYFLYTSEPYVFAASMRMLLLSMFISTLPALLFWGQSPVLTLRAMFPHLGFVLYFFLIATKPSFKSMVSLVWVLACLYVIVYLFSLTKAPDVIFGSFADRGIGDQRGLFRLFIPGRGFLFLSFFLAISNYVCTKRSIWLWISIGLFLIIVAHVIRQYIFFSFFIAGFVLIRKVSIWKKITFLLFGVVLSVYIYEYSSVIQALFSLTELQVSGGQQTEDIRVTAYSYFFTEFSPGLFSVIFGNGVPHEHSSYGYFYTQIVNDQMRLFMSDVGYAQIFAQFGLLGLVAVGVILFKSIFVKIPSKYLYLKLFLIFVFLSNVMSGYFLSNHNIAAICIVLYMFEVSSQAQLISKKATI</sequence>
<accession>A0A0E9M1V9</accession>
<feature type="transmembrane region" description="Helical" evidence="1">
    <location>
        <begin position="354"/>
        <end position="373"/>
    </location>
</feature>
<feature type="transmembrane region" description="Helical" evidence="1">
    <location>
        <begin position="379"/>
        <end position="398"/>
    </location>
</feature>
<evidence type="ECO:0000313" key="2">
    <source>
        <dbReference type="EMBL" id="GAO31479.1"/>
    </source>
</evidence>
<comment type="caution">
    <text evidence="2">The sequence shown here is derived from an EMBL/GenBank/DDBJ whole genome shotgun (WGS) entry which is preliminary data.</text>
</comment>
<dbReference type="Proteomes" id="UP000032900">
    <property type="component" value="Unassembled WGS sequence"/>
</dbReference>
<keyword evidence="1" id="KW-1133">Transmembrane helix</keyword>
<keyword evidence="1" id="KW-0472">Membrane</keyword>
<organism evidence="2 3">
    <name type="scientific">Geofilum rubicundum JCM 15548</name>
    <dbReference type="NCBI Taxonomy" id="1236989"/>
    <lineage>
        <taxon>Bacteria</taxon>
        <taxon>Pseudomonadati</taxon>
        <taxon>Bacteroidota</taxon>
        <taxon>Bacteroidia</taxon>
        <taxon>Marinilabiliales</taxon>
        <taxon>Marinilabiliaceae</taxon>
        <taxon>Geofilum</taxon>
    </lineage>
</organism>
<protein>
    <recommendedName>
        <fullName evidence="4">Oligosaccharide repeat unit polymerase Wzy</fullName>
    </recommendedName>
</protein>
<evidence type="ECO:0000256" key="1">
    <source>
        <dbReference type="SAM" id="Phobius"/>
    </source>
</evidence>
<feature type="transmembrane region" description="Helical" evidence="1">
    <location>
        <begin position="322"/>
        <end position="342"/>
    </location>
</feature>